<evidence type="ECO:0000259" key="6">
    <source>
        <dbReference type="PROSITE" id="PS51900"/>
    </source>
</evidence>
<name>A0A1T3WFH1_9MYCO</name>
<feature type="region of interest" description="Disordered" evidence="5">
    <location>
        <begin position="182"/>
        <end position="203"/>
    </location>
</feature>
<sequence length="380" mass="41510">MARIEKRARTGGRTVYIAKWYTITGQDRSKTFASKKDAEAHLTKVRNAKLHGNEFDPASGRMLFREAAALWLDDRKASLKATTYAAHAERLAPTTAESMTRHARLTHKGQPLRIDPSFGDYPLNKITHDDVQAWVNRLVASGRQPSSVRNLFFVVRQILEWAVKTKKLTANPAEHVQLPGNRTASVAKGANKSAAKRSRRRDDPARFLTAAQVAVLAAATPWPYSVFVHTDAWTGLRPGEIIGLRVGDVHLAGEDAGESWLSVAESVAVIDGEPVYLDPKTEGSVRDVPLTADTAARLRAYLAVHPNLHDPDAPLFPGFSAVPLRLPHMRKREPGTVPPSRLSAAVRDAGAELRAARHEDLPPADRQAAALADLSVDEAA</sequence>
<dbReference type="EMBL" id="MIJD01000184">
    <property type="protein sequence ID" value="OPE53134.1"/>
    <property type="molecule type" value="Genomic_DNA"/>
</dbReference>
<organism evidence="7 8">
    <name type="scientific">Mycolicibacterium diernhoferi</name>
    <dbReference type="NCBI Taxonomy" id="1801"/>
    <lineage>
        <taxon>Bacteria</taxon>
        <taxon>Bacillati</taxon>
        <taxon>Actinomycetota</taxon>
        <taxon>Actinomycetes</taxon>
        <taxon>Mycobacteriales</taxon>
        <taxon>Mycobacteriaceae</taxon>
        <taxon>Mycolicibacterium</taxon>
    </lineage>
</organism>
<feature type="non-terminal residue" evidence="7">
    <location>
        <position position="380"/>
    </location>
</feature>
<dbReference type="Proteomes" id="UP000191039">
    <property type="component" value="Unassembled WGS sequence"/>
</dbReference>
<dbReference type="SUPFAM" id="SSF56349">
    <property type="entry name" value="DNA breaking-rejoining enzymes"/>
    <property type="match status" value="1"/>
</dbReference>
<gene>
    <name evidence="7" type="ORF">BV510_17200</name>
</gene>
<comment type="caution">
    <text evidence="7">The sequence shown here is derived from an EMBL/GenBank/DDBJ whole genome shotgun (WGS) entry which is preliminary data.</text>
</comment>
<evidence type="ECO:0000256" key="2">
    <source>
        <dbReference type="ARBA" id="ARBA00023125"/>
    </source>
</evidence>
<dbReference type="InterPro" id="IPR004107">
    <property type="entry name" value="Integrase_SAM-like_N"/>
</dbReference>
<protein>
    <recommendedName>
        <fullName evidence="6">Core-binding (CB) domain-containing protein</fullName>
    </recommendedName>
</protein>
<dbReference type="InterPro" id="IPR013762">
    <property type="entry name" value="Integrase-like_cat_sf"/>
</dbReference>
<reference evidence="7 8" key="1">
    <citation type="submission" date="2016-09" db="EMBL/GenBank/DDBJ databases">
        <title>genome sequences of unsequenced Mycobacteria.</title>
        <authorList>
            <person name="Greninger A.L."/>
            <person name="Jerome K.R."/>
            <person name="Mcnair B."/>
            <person name="Wallis C."/>
            <person name="Fang F."/>
        </authorList>
    </citation>
    <scope>NUCLEOTIDE SEQUENCE [LARGE SCALE GENOMIC DNA]</scope>
    <source>
        <strain evidence="7 8">BM1</strain>
    </source>
</reference>
<dbReference type="GO" id="GO:0003677">
    <property type="term" value="F:DNA binding"/>
    <property type="evidence" value="ECO:0007669"/>
    <property type="project" value="UniProtKB-UniRule"/>
</dbReference>
<dbReference type="Pfam" id="PF14659">
    <property type="entry name" value="Phage_int_SAM_3"/>
    <property type="match status" value="1"/>
</dbReference>
<dbReference type="InterPro" id="IPR011010">
    <property type="entry name" value="DNA_brk_join_enz"/>
</dbReference>
<dbReference type="PANTHER" id="PTHR30349:SF41">
    <property type="entry name" value="INTEGRASE_RECOMBINASE PROTEIN MJ0367-RELATED"/>
    <property type="match status" value="1"/>
</dbReference>
<proteinExistence type="inferred from homology"/>
<dbReference type="GO" id="GO:0006310">
    <property type="term" value="P:DNA recombination"/>
    <property type="evidence" value="ECO:0007669"/>
    <property type="project" value="UniProtKB-KW"/>
</dbReference>
<evidence type="ECO:0000256" key="3">
    <source>
        <dbReference type="ARBA" id="ARBA00023172"/>
    </source>
</evidence>
<evidence type="ECO:0000256" key="1">
    <source>
        <dbReference type="ARBA" id="ARBA00008857"/>
    </source>
</evidence>
<dbReference type="GO" id="GO:0015074">
    <property type="term" value="P:DNA integration"/>
    <property type="evidence" value="ECO:0007669"/>
    <property type="project" value="InterPro"/>
</dbReference>
<dbReference type="AlphaFoldDB" id="A0A1T3WFH1"/>
<accession>A0A1T3WFH1</accession>
<evidence type="ECO:0000313" key="7">
    <source>
        <dbReference type="EMBL" id="OPE53134.1"/>
    </source>
</evidence>
<dbReference type="RefSeq" id="WP_079244498.1">
    <property type="nucleotide sequence ID" value="NZ_MIJD01000184.1"/>
</dbReference>
<dbReference type="PANTHER" id="PTHR30349">
    <property type="entry name" value="PHAGE INTEGRASE-RELATED"/>
    <property type="match status" value="1"/>
</dbReference>
<dbReference type="InterPro" id="IPR010998">
    <property type="entry name" value="Integrase_recombinase_N"/>
</dbReference>
<dbReference type="InterPro" id="IPR050090">
    <property type="entry name" value="Tyrosine_recombinase_XerCD"/>
</dbReference>
<dbReference type="PROSITE" id="PS51900">
    <property type="entry name" value="CB"/>
    <property type="match status" value="1"/>
</dbReference>
<evidence type="ECO:0000313" key="8">
    <source>
        <dbReference type="Proteomes" id="UP000191039"/>
    </source>
</evidence>
<evidence type="ECO:0000256" key="5">
    <source>
        <dbReference type="SAM" id="MobiDB-lite"/>
    </source>
</evidence>
<dbReference type="Gene3D" id="1.10.443.10">
    <property type="entry name" value="Intergrase catalytic core"/>
    <property type="match status" value="1"/>
</dbReference>
<comment type="similarity">
    <text evidence="1">Belongs to the 'phage' integrase family.</text>
</comment>
<evidence type="ECO:0000256" key="4">
    <source>
        <dbReference type="PROSITE-ProRule" id="PRU01248"/>
    </source>
</evidence>
<feature type="domain" description="Core-binding (CB)" evidence="6">
    <location>
        <begin position="62"/>
        <end position="163"/>
    </location>
</feature>
<dbReference type="InterPro" id="IPR044068">
    <property type="entry name" value="CB"/>
</dbReference>
<dbReference type="Gene3D" id="1.10.150.130">
    <property type="match status" value="1"/>
</dbReference>
<keyword evidence="3" id="KW-0233">DNA recombination</keyword>
<keyword evidence="2 4" id="KW-0238">DNA-binding</keyword>